<feature type="signal peptide" evidence="2">
    <location>
        <begin position="1"/>
        <end position="23"/>
    </location>
</feature>
<name>A0ABS5ERU5_9PROT</name>
<dbReference type="Proteomes" id="UP001196870">
    <property type="component" value="Unassembled WGS sequence"/>
</dbReference>
<feature type="chain" id="PRO_5046778540" description="AsmA-like C-terminal domain-containing protein" evidence="2">
    <location>
        <begin position="24"/>
        <end position="503"/>
    </location>
</feature>
<accession>A0ABS5ERU5</accession>
<evidence type="ECO:0008006" key="5">
    <source>
        <dbReference type="Google" id="ProtNLM"/>
    </source>
</evidence>
<proteinExistence type="predicted"/>
<dbReference type="RefSeq" id="WP_211850597.1">
    <property type="nucleotide sequence ID" value="NZ_JAAGBB010000001.1"/>
</dbReference>
<evidence type="ECO:0000256" key="1">
    <source>
        <dbReference type="SAM" id="MobiDB-lite"/>
    </source>
</evidence>
<dbReference type="EMBL" id="JAAGBB010000001">
    <property type="protein sequence ID" value="MBR0663009.1"/>
    <property type="molecule type" value="Genomic_DNA"/>
</dbReference>
<keyword evidence="4" id="KW-1185">Reference proteome</keyword>
<protein>
    <recommendedName>
        <fullName evidence="5">AsmA-like C-terminal domain-containing protein</fullName>
    </recommendedName>
</protein>
<feature type="compositionally biased region" description="Low complexity" evidence="1">
    <location>
        <begin position="37"/>
        <end position="47"/>
    </location>
</feature>
<evidence type="ECO:0000256" key="2">
    <source>
        <dbReference type="SAM" id="SignalP"/>
    </source>
</evidence>
<feature type="compositionally biased region" description="Pro residues" evidence="1">
    <location>
        <begin position="48"/>
        <end position="62"/>
    </location>
</feature>
<evidence type="ECO:0000313" key="4">
    <source>
        <dbReference type="Proteomes" id="UP001196870"/>
    </source>
</evidence>
<feature type="region of interest" description="Disordered" evidence="1">
    <location>
        <begin position="25"/>
        <end position="91"/>
    </location>
</feature>
<sequence>MPPIPAAPKLALALLLATGAALAQKPAPLAPPGAPQGGKPPALGATPTPAPLVPLVPAPSLPAPDAARRPPAVPAPQAVAPLPPPPADEDPAIRRLRATFGPNVQMAYRSATVLDSSAGSFRLDGVTLRRPGAEATVDALSITGQREDGVRQAELRNLVTTEQGGPRVTVAQARLDGLTIRRPAVPGQNITPDAVSLDRFSLEGLRVESDTIVSVASLTVEDYGPGRQTRLRLENLAGERQRGSGADAFGLARLAVSGVDVATIWTQLIAGGRPEPTPGRLEALAENFTLSEGGRVLGGAESLRIESETDAQLAGTGRAALRGLRLDGVPQLQDFLTRLGYQALVGDITLEGGYQPQGGRMTLPSFVIAAPGFGSISLSMDMDGVDRDAPAETLMTRMRLLAMAIRYRDEGLLPRALRMQAAQQRVNETQLREQIIGMANAVIGGPAAAALREPIERFVRGQAQELEITARPPQPVPLTALSAQPPRNAEEAQRRYGLTASAR</sequence>
<evidence type="ECO:0000313" key="3">
    <source>
        <dbReference type="EMBL" id="MBR0663009.1"/>
    </source>
</evidence>
<reference evidence="4" key="1">
    <citation type="journal article" date="2021" name="Syst. Appl. Microbiol.">
        <title>Roseomonas hellenica sp. nov., isolated from roots of wild-growing Alkanna tinctoria.</title>
        <authorList>
            <person name="Rat A."/>
            <person name="Naranjo H.D."/>
            <person name="Lebbe L."/>
            <person name="Cnockaert M."/>
            <person name="Krigas N."/>
            <person name="Grigoriadou K."/>
            <person name="Maloupa E."/>
            <person name="Willems A."/>
        </authorList>
    </citation>
    <scope>NUCLEOTIDE SEQUENCE [LARGE SCALE GENOMIC DNA]</scope>
    <source>
        <strain evidence="4">LMG 31523</strain>
    </source>
</reference>
<keyword evidence="2" id="KW-0732">Signal</keyword>
<feature type="region of interest" description="Disordered" evidence="1">
    <location>
        <begin position="469"/>
        <end position="503"/>
    </location>
</feature>
<organism evidence="3 4">
    <name type="scientific">Plastoroseomonas hellenica</name>
    <dbReference type="NCBI Taxonomy" id="2687306"/>
    <lineage>
        <taxon>Bacteria</taxon>
        <taxon>Pseudomonadati</taxon>
        <taxon>Pseudomonadota</taxon>
        <taxon>Alphaproteobacteria</taxon>
        <taxon>Acetobacterales</taxon>
        <taxon>Acetobacteraceae</taxon>
        <taxon>Plastoroseomonas</taxon>
    </lineage>
</organism>
<gene>
    <name evidence="3" type="ORF">GXW71_01455</name>
</gene>
<comment type="caution">
    <text evidence="3">The sequence shown here is derived from an EMBL/GenBank/DDBJ whole genome shotgun (WGS) entry which is preliminary data.</text>
</comment>